<keyword evidence="1" id="KW-0547">Nucleotide-binding</keyword>
<dbReference type="PANTHER" id="PTHR10492">
    <property type="match status" value="1"/>
</dbReference>
<dbReference type="EC" id="5.6.2.3" evidence="1"/>
<comment type="cofactor">
    <cofactor evidence="1">
        <name>Mg(2+)</name>
        <dbReference type="ChEBI" id="CHEBI:18420"/>
    </cofactor>
</comment>
<comment type="similarity">
    <text evidence="1">Belongs to the helicase family.</text>
</comment>
<reference evidence="3 4" key="1">
    <citation type="journal article" date="2021" name="Elife">
        <title>Chloroplast acquisition without the gene transfer in kleptoplastic sea slugs, Plakobranchus ocellatus.</title>
        <authorList>
            <person name="Maeda T."/>
            <person name="Takahashi S."/>
            <person name="Yoshida T."/>
            <person name="Shimamura S."/>
            <person name="Takaki Y."/>
            <person name="Nagai Y."/>
            <person name="Toyoda A."/>
            <person name="Suzuki Y."/>
            <person name="Arimoto A."/>
            <person name="Ishii H."/>
            <person name="Satoh N."/>
            <person name="Nishiyama T."/>
            <person name="Hasebe M."/>
            <person name="Maruyama T."/>
            <person name="Minagawa J."/>
            <person name="Obokata J."/>
            <person name="Shigenobu S."/>
        </authorList>
    </citation>
    <scope>NUCLEOTIDE SEQUENCE [LARGE SCALE GENOMIC DNA]</scope>
</reference>
<keyword evidence="1" id="KW-0233">DNA recombination</keyword>
<dbReference type="EMBL" id="BMAT01007789">
    <property type="protein sequence ID" value="GFR71431.1"/>
    <property type="molecule type" value="Genomic_DNA"/>
</dbReference>
<evidence type="ECO:0000256" key="1">
    <source>
        <dbReference type="RuleBase" id="RU363044"/>
    </source>
</evidence>
<evidence type="ECO:0000313" key="4">
    <source>
        <dbReference type="Proteomes" id="UP000762676"/>
    </source>
</evidence>
<dbReference type="Proteomes" id="UP000762676">
    <property type="component" value="Unassembled WGS sequence"/>
</dbReference>
<evidence type="ECO:0000313" key="3">
    <source>
        <dbReference type="EMBL" id="GFR71431.1"/>
    </source>
</evidence>
<feature type="domain" description="DNA helicase Pif1-like DEAD-box helicase" evidence="2">
    <location>
        <begin position="6"/>
        <end position="129"/>
    </location>
</feature>
<protein>
    <recommendedName>
        <fullName evidence="1">ATP-dependent DNA helicase</fullName>
        <ecNumber evidence="1">5.6.2.3</ecNumber>
    </recommendedName>
</protein>
<dbReference type="Gene3D" id="3.40.50.300">
    <property type="entry name" value="P-loop containing nucleotide triphosphate hydrolases"/>
    <property type="match status" value="1"/>
</dbReference>
<comment type="caution">
    <text evidence="3">The sequence shown here is derived from an EMBL/GenBank/DDBJ whole genome shotgun (WGS) entry which is preliminary data.</text>
</comment>
<dbReference type="GO" id="GO:0006281">
    <property type="term" value="P:DNA repair"/>
    <property type="evidence" value="ECO:0007669"/>
    <property type="project" value="UniProtKB-KW"/>
</dbReference>
<dbReference type="GO" id="GO:0005524">
    <property type="term" value="F:ATP binding"/>
    <property type="evidence" value="ECO:0007669"/>
    <property type="project" value="UniProtKB-KW"/>
</dbReference>
<dbReference type="GO" id="GO:0043139">
    <property type="term" value="F:5'-3' DNA helicase activity"/>
    <property type="evidence" value="ECO:0007669"/>
    <property type="project" value="UniProtKB-EC"/>
</dbReference>
<keyword evidence="1" id="KW-0067">ATP-binding</keyword>
<dbReference type="GO" id="GO:0016787">
    <property type="term" value="F:hydrolase activity"/>
    <property type="evidence" value="ECO:0007669"/>
    <property type="project" value="UniProtKB-KW"/>
</dbReference>
<name>A0AAV4FEF9_9GAST</name>
<keyword evidence="1 3" id="KW-0347">Helicase</keyword>
<dbReference type="GO" id="GO:0000723">
    <property type="term" value="P:telomere maintenance"/>
    <property type="evidence" value="ECO:0007669"/>
    <property type="project" value="InterPro"/>
</dbReference>
<keyword evidence="1" id="KW-0234">DNA repair</keyword>
<dbReference type="PANTHER" id="PTHR10492:SF57">
    <property type="entry name" value="ATP-DEPENDENT DNA HELICASE"/>
    <property type="match status" value="1"/>
</dbReference>
<accession>A0AAV4FEF9</accession>
<dbReference type="AlphaFoldDB" id="A0AAV4FEF9"/>
<dbReference type="InterPro" id="IPR027417">
    <property type="entry name" value="P-loop_NTPase"/>
</dbReference>
<keyword evidence="1" id="KW-0227">DNA damage</keyword>
<keyword evidence="4" id="KW-1185">Reference proteome</keyword>
<dbReference type="GO" id="GO:0006310">
    <property type="term" value="P:DNA recombination"/>
    <property type="evidence" value="ECO:0007669"/>
    <property type="project" value="UniProtKB-KW"/>
</dbReference>
<proteinExistence type="inferred from homology"/>
<evidence type="ECO:0000259" key="2">
    <source>
        <dbReference type="Pfam" id="PF05970"/>
    </source>
</evidence>
<sequence>MDSLMRSIKQGTSLSHLIQDASVLVIDEAPMLHKKIIEALDRTLHGLRETDEVMGGLPTLMCGDFKQIMPVVLNGTKADAVDAGLKKSLLWSSVTMHRLRTNMRVTLHGDFEDKRFSEMLLQIGDRKVPIITVRHHLNAG</sequence>
<gene>
    <name evidence="3" type="ORF">ElyMa_003813000</name>
</gene>
<dbReference type="InterPro" id="IPR010285">
    <property type="entry name" value="DNA_helicase_pif1-like_DEAD"/>
</dbReference>
<dbReference type="Pfam" id="PF05970">
    <property type="entry name" value="PIF1"/>
    <property type="match status" value="1"/>
</dbReference>
<organism evidence="3 4">
    <name type="scientific">Elysia marginata</name>
    <dbReference type="NCBI Taxonomy" id="1093978"/>
    <lineage>
        <taxon>Eukaryota</taxon>
        <taxon>Metazoa</taxon>
        <taxon>Spiralia</taxon>
        <taxon>Lophotrochozoa</taxon>
        <taxon>Mollusca</taxon>
        <taxon>Gastropoda</taxon>
        <taxon>Heterobranchia</taxon>
        <taxon>Euthyneura</taxon>
        <taxon>Panpulmonata</taxon>
        <taxon>Sacoglossa</taxon>
        <taxon>Placobranchoidea</taxon>
        <taxon>Plakobranchidae</taxon>
        <taxon>Elysia</taxon>
    </lineage>
</organism>
<keyword evidence="1" id="KW-0378">Hydrolase</keyword>
<comment type="catalytic activity">
    <reaction evidence="1">
        <text>ATP + H2O = ADP + phosphate + H(+)</text>
        <dbReference type="Rhea" id="RHEA:13065"/>
        <dbReference type="ChEBI" id="CHEBI:15377"/>
        <dbReference type="ChEBI" id="CHEBI:15378"/>
        <dbReference type="ChEBI" id="CHEBI:30616"/>
        <dbReference type="ChEBI" id="CHEBI:43474"/>
        <dbReference type="ChEBI" id="CHEBI:456216"/>
        <dbReference type="EC" id="5.6.2.3"/>
    </reaction>
</comment>
<dbReference type="SUPFAM" id="SSF52540">
    <property type="entry name" value="P-loop containing nucleoside triphosphate hydrolases"/>
    <property type="match status" value="1"/>
</dbReference>